<gene>
    <name evidence="2" type="ORF">HF521_020081</name>
</gene>
<protein>
    <submittedName>
        <fullName evidence="2">Uncharacterized protein</fullName>
    </submittedName>
</protein>
<reference evidence="2" key="1">
    <citation type="submission" date="2020-08" db="EMBL/GenBank/DDBJ databases">
        <title>Chromosome-level assembly of Southern catfish (Silurus meridionalis) provides insights into visual adaptation to the nocturnal and benthic lifestyles.</title>
        <authorList>
            <person name="Zhang Y."/>
            <person name="Wang D."/>
            <person name="Peng Z."/>
        </authorList>
    </citation>
    <scope>NUCLEOTIDE SEQUENCE</scope>
    <source>
        <strain evidence="2">SWU-2019-XX</strain>
        <tissue evidence="2">Muscle</tissue>
    </source>
</reference>
<evidence type="ECO:0000313" key="2">
    <source>
        <dbReference type="EMBL" id="KAF7706827.1"/>
    </source>
</evidence>
<dbReference type="EMBL" id="JABFDY010000006">
    <property type="protein sequence ID" value="KAF7706827.1"/>
    <property type="molecule type" value="Genomic_DNA"/>
</dbReference>
<dbReference type="Proteomes" id="UP000606274">
    <property type="component" value="Unassembled WGS sequence"/>
</dbReference>
<evidence type="ECO:0000313" key="3">
    <source>
        <dbReference type="Proteomes" id="UP000606274"/>
    </source>
</evidence>
<feature type="region of interest" description="Disordered" evidence="1">
    <location>
        <begin position="9"/>
        <end position="30"/>
    </location>
</feature>
<evidence type="ECO:0000256" key="1">
    <source>
        <dbReference type="SAM" id="MobiDB-lite"/>
    </source>
</evidence>
<keyword evidence="3" id="KW-1185">Reference proteome</keyword>
<organism evidence="2 3">
    <name type="scientific">Silurus meridionalis</name>
    <name type="common">Southern catfish</name>
    <name type="synonym">Silurus soldatovi meridionalis</name>
    <dbReference type="NCBI Taxonomy" id="175797"/>
    <lineage>
        <taxon>Eukaryota</taxon>
        <taxon>Metazoa</taxon>
        <taxon>Chordata</taxon>
        <taxon>Craniata</taxon>
        <taxon>Vertebrata</taxon>
        <taxon>Euteleostomi</taxon>
        <taxon>Actinopterygii</taxon>
        <taxon>Neopterygii</taxon>
        <taxon>Teleostei</taxon>
        <taxon>Ostariophysi</taxon>
        <taxon>Siluriformes</taxon>
        <taxon>Siluridae</taxon>
        <taxon>Silurus</taxon>
    </lineage>
</organism>
<sequence length="141" mass="15965">MVERFLEQFPATQDTSMDPQLKKSVKKDRKGQSSLPLRSCLVVEDMAVGPLCVGWTSVSSTTEKIQAEINQYRRLPSTLSSVSPETWWWDMKNTANDFRFGNKASLCAGVIHTLRAYMFHSWGQNQSACLSPEKADMLIFL</sequence>
<accession>A0A8T0BMM0</accession>
<comment type="caution">
    <text evidence="2">The sequence shown here is derived from an EMBL/GenBank/DDBJ whole genome shotgun (WGS) entry which is preliminary data.</text>
</comment>
<proteinExistence type="predicted"/>
<dbReference type="AlphaFoldDB" id="A0A8T0BMM0"/>
<name>A0A8T0BMM0_SILME</name>